<keyword evidence="2 9" id="KW-0547">Nucleotide-binding</keyword>
<dbReference type="SMART" id="SM00982">
    <property type="entry name" value="TRCF"/>
    <property type="match status" value="1"/>
</dbReference>
<dbReference type="GO" id="GO:0006355">
    <property type="term" value="P:regulation of DNA-templated transcription"/>
    <property type="evidence" value="ECO:0007669"/>
    <property type="project" value="UniProtKB-UniRule"/>
</dbReference>
<dbReference type="GO" id="GO:0016787">
    <property type="term" value="F:hydrolase activity"/>
    <property type="evidence" value="ECO:0007669"/>
    <property type="project" value="UniProtKB-KW"/>
</dbReference>
<dbReference type="HOGENOM" id="CLU_005122_1_3_5"/>
<comment type="similarity">
    <text evidence="9">In the C-terminal section; belongs to the helicase family. RecG subfamily.</text>
</comment>
<dbReference type="KEGG" id="mmr:Mmar10_1485"/>
<dbReference type="InterPro" id="IPR047112">
    <property type="entry name" value="RecG/Mfd"/>
</dbReference>
<dbReference type="Gene3D" id="3.40.50.11180">
    <property type="match status" value="1"/>
</dbReference>
<dbReference type="InterPro" id="IPR001650">
    <property type="entry name" value="Helicase_C-like"/>
</dbReference>
<dbReference type="Gene3D" id="3.90.1150.50">
    <property type="entry name" value="Transcription-repair-coupling factor, D7 domain"/>
    <property type="match status" value="1"/>
</dbReference>
<comment type="similarity">
    <text evidence="9">In the N-terminal section; belongs to the UvrB family.</text>
</comment>
<dbReference type="InterPro" id="IPR003711">
    <property type="entry name" value="CarD-like/TRCF_RID"/>
</dbReference>
<keyword evidence="5" id="KW-0347">Helicase</keyword>
<evidence type="ECO:0000256" key="9">
    <source>
        <dbReference type="HAMAP-Rule" id="MF_00969"/>
    </source>
</evidence>
<evidence type="ECO:0000256" key="8">
    <source>
        <dbReference type="ARBA" id="ARBA00023204"/>
    </source>
</evidence>
<comment type="subcellular location">
    <subcellularLocation>
        <location evidence="9">Cytoplasm</location>
    </subcellularLocation>
</comment>
<dbReference type="PROSITE" id="PS51192">
    <property type="entry name" value="HELICASE_ATP_BIND_1"/>
    <property type="match status" value="1"/>
</dbReference>
<evidence type="ECO:0000256" key="2">
    <source>
        <dbReference type="ARBA" id="ARBA00022741"/>
    </source>
</evidence>
<keyword evidence="4 9" id="KW-0378">Hydrolase</keyword>
<dbReference type="InterPro" id="IPR041471">
    <property type="entry name" value="UvrB_inter"/>
</dbReference>
<proteinExistence type="inferred from homology"/>
<evidence type="ECO:0000313" key="12">
    <source>
        <dbReference type="EMBL" id="ABI65777.1"/>
    </source>
</evidence>
<dbReference type="SMART" id="SM01058">
    <property type="entry name" value="CarD_TRCF"/>
    <property type="match status" value="1"/>
</dbReference>
<dbReference type="Gene3D" id="3.30.2060.10">
    <property type="entry name" value="Penicillin-binding protein 1b domain"/>
    <property type="match status" value="1"/>
</dbReference>
<dbReference type="PANTHER" id="PTHR47964:SF1">
    <property type="entry name" value="ATP-DEPENDENT DNA HELICASE HOMOLOG RECG, CHLOROPLASTIC"/>
    <property type="match status" value="1"/>
</dbReference>
<dbReference type="InterPro" id="IPR005118">
    <property type="entry name" value="TRCF_C"/>
</dbReference>
<keyword evidence="1 9" id="KW-0963">Cytoplasm</keyword>
<keyword evidence="13" id="KW-1185">Reference proteome</keyword>
<keyword evidence="6 9" id="KW-0067">ATP-binding</keyword>
<dbReference type="STRING" id="394221.Mmar10_1485"/>
<dbReference type="GO" id="GO:0005737">
    <property type="term" value="C:cytoplasm"/>
    <property type="evidence" value="ECO:0007669"/>
    <property type="project" value="UniProtKB-SubCell"/>
</dbReference>
<dbReference type="SMART" id="SM00487">
    <property type="entry name" value="DEXDc"/>
    <property type="match status" value="1"/>
</dbReference>
<dbReference type="EC" id="3.6.4.-" evidence="9"/>
<dbReference type="GO" id="GO:0003678">
    <property type="term" value="F:DNA helicase activity"/>
    <property type="evidence" value="ECO:0007669"/>
    <property type="project" value="TreeGrafter"/>
</dbReference>
<dbReference type="Proteomes" id="UP000001964">
    <property type="component" value="Chromosome"/>
</dbReference>
<gene>
    <name evidence="9" type="primary">mfd</name>
    <name evidence="12" type="ordered locus">Mmar10_1485</name>
</gene>
<dbReference type="GO" id="GO:0000716">
    <property type="term" value="P:transcription-coupled nucleotide-excision repair, DNA damage recognition"/>
    <property type="evidence" value="ECO:0007669"/>
    <property type="project" value="UniProtKB-UniRule"/>
</dbReference>
<dbReference type="InterPro" id="IPR037235">
    <property type="entry name" value="TRCF-like_C_D7"/>
</dbReference>
<evidence type="ECO:0000256" key="1">
    <source>
        <dbReference type="ARBA" id="ARBA00022490"/>
    </source>
</evidence>
<protein>
    <recommendedName>
        <fullName evidence="9">Transcription-repair-coupling factor</fullName>
        <shortName evidence="9">TRCF</shortName>
        <ecNumber evidence="9">3.6.4.-</ecNumber>
    </recommendedName>
</protein>
<evidence type="ECO:0000256" key="6">
    <source>
        <dbReference type="ARBA" id="ARBA00022840"/>
    </source>
</evidence>
<keyword evidence="8 9" id="KW-0234">DNA repair</keyword>
<organism evidence="12 13">
    <name type="scientific">Maricaulis maris (strain MCS10)</name>
    <name type="common">Caulobacter maris</name>
    <dbReference type="NCBI Taxonomy" id="394221"/>
    <lineage>
        <taxon>Bacteria</taxon>
        <taxon>Pseudomonadati</taxon>
        <taxon>Pseudomonadota</taxon>
        <taxon>Alphaproteobacteria</taxon>
        <taxon>Maricaulales</taxon>
        <taxon>Maricaulaceae</taxon>
        <taxon>Maricaulis</taxon>
    </lineage>
</organism>
<evidence type="ECO:0000256" key="7">
    <source>
        <dbReference type="ARBA" id="ARBA00023125"/>
    </source>
</evidence>
<dbReference type="HAMAP" id="MF_00969">
    <property type="entry name" value="TRCF"/>
    <property type="match status" value="1"/>
</dbReference>
<dbReference type="EMBL" id="CP000449">
    <property type="protein sequence ID" value="ABI65777.1"/>
    <property type="molecule type" value="Genomic_DNA"/>
</dbReference>
<evidence type="ECO:0000259" key="11">
    <source>
        <dbReference type="PROSITE" id="PS51194"/>
    </source>
</evidence>
<accession>Q0APL0</accession>
<dbReference type="InterPro" id="IPR014001">
    <property type="entry name" value="Helicase_ATP-bd"/>
</dbReference>
<keyword evidence="3 9" id="KW-0227">DNA damage</keyword>
<dbReference type="SMART" id="SM00490">
    <property type="entry name" value="HELICc"/>
    <property type="match status" value="1"/>
</dbReference>
<feature type="domain" description="Helicase ATP-binding" evidence="10">
    <location>
        <begin position="635"/>
        <end position="796"/>
    </location>
</feature>
<evidence type="ECO:0000256" key="4">
    <source>
        <dbReference type="ARBA" id="ARBA00022801"/>
    </source>
</evidence>
<dbReference type="InterPro" id="IPR036101">
    <property type="entry name" value="CarD-like/TRCF_RID_sf"/>
</dbReference>
<keyword evidence="7 9" id="KW-0238">DNA-binding</keyword>
<dbReference type="PANTHER" id="PTHR47964">
    <property type="entry name" value="ATP-DEPENDENT DNA HELICASE HOMOLOG RECG, CHLOROPLASTIC"/>
    <property type="match status" value="1"/>
</dbReference>
<evidence type="ECO:0000313" key="13">
    <source>
        <dbReference type="Proteomes" id="UP000001964"/>
    </source>
</evidence>
<dbReference type="Gene3D" id="3.40.50.300">
    <property type="entry name" value="P-loop containing nucleotide triphosphate hydrolases"/>
    <property type="match status" value="2"/>
</dbReference>
<dbReference type="Pfam" id="PF00271">
    <property type="entry name" value="Helicase_C"/>
    <property type="match status" value="1"/>
</dbReference>
<dbReference type="GO" id="GO:0005524">
    <property type="term" value="F:ATP binding"/>
    <property type="evidence" value="ECO:0007669"/>
    <property type="project" value="UniProtKB-UniRule"/>
</dbReference>
<dbReference type="Pfam" id="PF17757">
    <property type="entry name" value="UvrB_inter"/>
    <property type="match status" value="1"/>
</dbReference>
<dbReference type="Pfam" id="PF00270">
    <property type="entry name" value="DEAD"/>
    <property type="match status" value="1"/>
</dbReference>
<sequence>MATETTSGVSELEMIAAVHGTATVCGAPEGLDALVFADTARLRGGVNVFIARDDSRAAAFVAALQFFAPDIELLRLPAWDCQPYDRISPSPRVAARRAATLAKLASGELGPATLVVTTVNAMAQRCPPRSVLQDSGLSIRPGASVDVDVLVRHFTANGYSRAATVMEPGDFAVRGGVVDVYPPGATEPVRLDFFGDTLESIRAFDPETQRSLRQIKSIEFTPVSEVLLDEDSVSRFRSGFVKTFGASRGTDPVYESVSAGARPAGVEHWMPLFYERLDTPFDYLPDQSLIAVDHLAHEALDERLSQIADYYDSRIAAGETRHESALSAPTYRALPADALYFADGEWDTALADRPVRRYTAFREPGPQTIDVAGKQGRGFAAERAAENTNVFDAVAAHIKSLSASGKTVMLASWTGGASERLASVLGDHGISRIPLLDKWSDVPAGGKGGVCRAVLPLERGFETDTLAVLSEQDILGDRLARPRKKRKSADIIVEAGSLSPGDLVIHADHGLGRFIGLKTLPVQDAPHDCIELEYSGQAKLYLPVENIELLSRYGAESETAQLDKLGGVAWQARKAKAKKRLRDMADQLIKIAAERLARKAEPIETSSGAFDEFCSTFPYPETDDQLNAIDDVLTDLGRGRPMDRLICGDVGFGKTEVALRAAFVVALSGQQVAIVAPTTLLARQHFKTFSDRFRGWPVKVRLLSRLVTAKEAKATRDELAAGQVEIVIGTHALLAKTVKFRDLGLLVVDEEQHFGVKHKERLKELRSDVHVLTLTATPIPRTLQLALTGIRDLSIIATPPVDRLAVRTYVAPFDPVSVREALLREKYRGGQAFFVVPRITDLEETTRFLRESVPEVSFVAAHGQMAASQLEDIMTAFYEGRYDVLLSTTIVESGIDIPTANTLIIHRADRFGLSQLYQLRGRVGRSKTRAYAYLTTPMRQKITESAEKRLKVMQSLDSLGAGFTLASHDLDLRGGGNLLGEEQSGHIRDVGVELYQSMLEEAVASLRSGGDELEEGDWSPQINAGGAVLIPDHYVPDLDVRLQLYRRLSSLDNKTEREGYAAELIDRFGPLPKEVETLLRVVAVKALCKKAGIEKVDAGPKGAVIHLRNDRFADPAGLVAHISANPALFKVRPDLKLVLRAEWDEPEDRLRAIERAIAPLAEMAVKAKQLEA</sequence>
<dbReference type="Pfam" id="PF02559">
    <property type="entry name" value="CarD_TRCF_RID"/>
    <property type="match status" value="1"/>
</dbReference>
<dbReference type="AlphaFoldDB" id="Q0APL0"/>
<dbReference type="SUPFAM" id="SSF143517">
    <property type="entry name" value="TRCF domain-like"/>
    <property type="match status" value="1"/>
</dbReference>
<dbReference type="Pfam" id="PF03461">
    <property type="entry name" value="TRCF"/>
    <property type="match status" value="1"/>
</dbReference>
<dbReference type="InterPro" id="IPR004576">
    <property type="entry name" value="Mfd"/>
</dbReference>
<dbReference type="NCBIfam" id="TIGR00580">
    <property type="entry name" value="mfd"/>
    <property type="match status" value="1"/>
</dbReference>
<reference evidence="12 13" key="1">
    <citation type="submission" date="2006-08" db="EMBL/GenBank/DDBJ databases">
        <title>Complete sequence of Maricaulis maris MCS10.</title>
        <authorList>
            <consortium name="US DOE Joint Genome Institute"/>
            <person name="Copeland A."/>
            <person name="Lucas S."/>
            <person name="Lapidus A."/>
            <person name="Barry K."/>
            <person name="Detter J.C."/>
            <person name="Glavina del Rio T."/>
            <person name="Hammon N."/>
            <person name="Israni S."/>
            <person name="Dalin E."/>
            <person name="Tice H."/>
            <person name="Pitluck S."/>
            <person name="Saunders E."/>
            <person name="Brettin T."/>
            <person name="Bruce D."/>
            <person name="Han C."/>
            <person name="Tapia R."/>
            <person name="Gilna P."/>
            <person name="Schmutz J."/>
            <person name="Larimer F."/>
            <person name="Land M."/>
            <person name="Hauser L."/>
            <person name="Kyrpides N."/>
            <person name="Mikhailova N."/>
            <person name="Viollier P."/>
            <person name="Stephens C."/>
            <person name="Richardson P."/>
        </authorList>
    </citation>
    <scope>NUCLEOTIDE SEQUENCE [LARGE SCALE GENOMIC DNA]</scope>
    <source>
        <strain evidence="12 13">MCS10</strain>
    </source>
</reference>
<feature type="domain" description="Helicase C-terminal" evidence="11">
    <location>
        <begin position="817"/>
        <end position="964"/>
    </location>
</feature>
<comment type="function">
    <text evidence="9">Couples transcription and DNA repair by recognizing RNA polymerase (RNAP) stalled at DNA lesions. Mediates ATP-dependent release of RNAP and its truncated transcript from the DNA, and recruitment of nucleotide excision repair machinery to the damaged site.</text>
</comment>
<evidence type="ECO:0000256" key="3">
    <source>
        <dbReference type="ARBA" id="ARBA00022763"/>
    </source>
</evidence>
<dbReference type="eggNOG" id="COG1197">
    <property type="taxonomic scope" value="Bacteria"/>
</dbReference>
<evidence type="ECO:0000256" key="5">
    <source>
        <dbReference type="ARBA" id="ARBA00022806"/>
    </source>
</evidence>
<dbReference type="InterPro" id="IPR011545">
    <property type="entry name" value="DEAD/DEAH_box_helicase_dom"/>
</dbReference>
<dbReference type="SUPFAM" id="SSF52540">
    <property type="entry name" value="P-loop containing nucleoside triphosphate hydrolases"/>
    <property type="match status" value="4"/>
</dbReference>
<dbReference type="Gene3D" id="2.40.10.170">
    <property type="match status" value="1"/>
</dbReference>
<dbReference type="SUPFAM" id="SSF141259">
    <property type="entry name" value="CarD-like"/>
    <property type="match status" value="1"/>
</dbReference>
<evidence type="ECO:0000259" key="10">
    <source>
        <dbReference type="PROSITE" id="PS51192"/>
    </source>
</evidence>
<dbReference type="PROSITE" id="PS51194">
    <property type="entry name" value="HELICASE_CTER"/>
    <property type="match status" value="1"/>
</dbReference>
<dbReference type="InterPro" id="IPR027417">
    <property type="entry name" value="P-loop_NTPase"/>
</dbReference>
<name>Q0APL0_MARMM</name>
<dbReference type="CDD" id="cd17991">
    <property type="entry name" value="DEXHc_TRCF"/>
    <property type="match status" value="1"/>
</dbReference>
<dbReference type="GO" id="GO:0003684">
    <property type="term" value="F:damaged DNA binding"/>
    <property type="evidence" value="ECO:0007669"/>
    <property type="project" value="InterPro"/>
</dbReference>